<protein>
    <submittedName>
        <fullName evidence="2">Uncharacterized protein</fullName>
    </submittedName>
</protein>
<feature type="compositionally biased region" description="Polar residues" evidence="1">
    <location>
        <begin position="46"/>
        <end position="59"/>
    </location>
</feature>
<accession>A0A5E4ABW6</accession>
<keyword evidence="3" id="KW-1185">Reference proteome</keyword>
<dbReference type="Proteomes" id="UP000335636">
    <property type="component" value="Unassembled WGS sequence"/>
</dbReference>
<dbReference type="EMBL" id="CABDUW010000036">
    <property type="protein sequence ID" value="VTJ54141.1"/>
    <property type="molecule type" value="Genomic_DNA"/>
</dbReference>
<name>A0A5E4ABW6_MARMO</name>
<evidence type="ECO:0000256" key="1">
    <source>
        <dbReference type="SAM" id="MobiDB-lite"/>
    </source>
</evidence>
<evidence type="ECO:0000313" key="3">
    <source>
        <dbReference type="Proteomes" id="UP000335636"/>
    </source>
</evidence>
<feature type="compositionally biased region" description="Basic and acidic residues" evidence="1">
    <location>
        <begin position="74"/>
        <end position="87"/>
    </location>
</feature>
<feature type="compositionally biased region" description="Low complexity" evidence="1">
    <location>
        <begin position="1"/>
        <end position="14"/>
    </location>
</feature>
<evidence type="ECO:0000313" key="2">
    <source>
        <dbReference type="EMBL" id="VTJ54141.1"/>
    </source>
</evidence>
<sequence>MHPGGSTSSSPSTPVTKDQCVHGGLTPRETGSLGPTLSDPSRRTDWWTQTHISTTQDEGVQTDAPCEDPVVPVREVDGDTEGVHGRELTSGPGRRPVTESPPGPLAGRSVVEASTVTGGYSTSSRSPSDL</sequence>
<proteinExistence type="predicted"/>
<dbReference type="AlphaFoldDB" id="A0A5E4ABW6"/>
<feature type="compositionally biased region" description="Polar residues" evidence="1">
    <location>
        <begin position="112"/>
        <end position="130"/>
    </location>
</feature>
<comment type="caution">
    <text evidence="2">The sequence shown here is derived from an EMBL/GenBank/DDBJ whole genome shotgun (WGS) entry which is preliminary data.</text>
</comment>
<reference evidence="2" key="1">
    <citation type="submission" date="2019-04" db="EMBL/GenBank/DDBJ databases">
        <authorList>
            <person name="Alioto T."/>
            <person name="Alioto T."/>
        </authorList>
    </citation>
    <scope>NUCLEOTIDE SEQUENCE [LARGE SCALE GENOMIC DNA]</scope>
</reference>
<organism evidence="2 3">
    <name type="scientific">Marmota monax</name>
    <name type="common">Woodchuck</name>
    <dbReference type="NCBI Taxonomy" id="9995"/>
    <lineage>
        <taxon>Eukaryota</taxon>
        <taxon>Metazoa</taxon>
        <taxon>Chordata</taxon>
        <taxon>Craniata</taxon>
        <taxon>Vertebrata</taxon>
        <taxon>Euteleostomi</taxon>
        <taxon>Mammalia</taxon>
        <taxon>Eutheria</taxon>
        <taxon>Euarchontoglires</taxon>
        <taxon>Glires</taxon>
        <taxon>Rodentia</taxon>
        <taxon>Sciuromorpha</taxon>
        <taxon>Sciuridae</taxon>
        <taxon>Xerinae</taxon>
        <taxon>Marmotini</taxon>
        <taxon>Marmota</taxon>
    </lineage>
</organism>
<feature type="region of interest" description="Disordered" evidence="1">
    <location>
        <begin position="1"/>
        <end position="130"/>
    </location>
</feature>
<gene>
    <name evidence="2" type="ORF">MONAX_5E043616</name>
</gene>